<dbReference type="SUPFAM" id="SSF48371">
    <property type="entry name" value="ARM repeat"/>
    <property type="match status" value="1"/>
</dbReference>
<dbReference type="GO" id="GO:0006606">
    <property type="term" value="P:protein import into nucleus"/>
    <property type="evidence" value="ECO:0007669"/>
    <property type="project" value="TreeGrafter"/>
</dbReference>
<organism evidence="2 3">
    <name type="scientific">Araneus ventricosus</name>
    <name type="common">Orbweaver spider</name>
    <name type="synonym">Epeira ventricosa</name>
    <dbReference type="NCBI Taxonomy" id="182803"/>
    <lineage>
        <taxon>Eukaryota</taxon>
        <taxon>Metazoa</taxon>
        <taxon>Ecdysozoa</taxon>
        <taxon>Arthropoda</taxon>
        <taxon>Chelicerata</taxon>
        <taxon>Arachnida</taxon>
        <taxon>Araneae</taxon>
        <taxon>Araneomorphae</taxon>
        <taxon>Entelegynae</taxon>
        <taxon>Araneoidea</taxon>
        <taxon>Araneidae</taxon>
        <taxon>Araneus</taxon>
    </lineage>
</organism>
<protein>
    <recommendedName>
        <fullName evidence="4">Armadillo repeat-containing protein 1</fullName>
    </recommendedName>
</protein>
<sequence>MGKVKNKKYKSKQVNPVGLPTVKEMEFELDEFVTPENIDAGFIESVKEKLLSARVEERECGAVIIANLASNKEFVSSLINKKIIKIASPLLVDKNVAVRHAVAGCLR</sequence>
<keyword evidence="3" id="KW-1185">Reference proteome</keyword>
<dbReference type="PANTHER" id="PTHR13347">
    <property type="entry name" value="HEAT REPEAT-CONTAINING PROTEIN 3"/>
    <property type="match status" value="1"/>
</dbReference>
<name>A0A4Y2N610_ARAVE</name>
<evidence type="ECO:0008006" key="4">
    <source>
        <dbReference type="Google" id="ProtNLM"/>
    </source>
</evidence>
<gene>
    <name evidence="2" type="ORF">AVEN_107479_1</name>
</gene>
<dbReference type="GO" id="GO:0051082">
    <property type="term" value="F:unfolded protein binding"/>
    <property type="evidence" value="ECO:0007669"/>
    <property type="project" value="TreeGrafter"/>
</dbReference>
<dbReference type="Gene3D" id="1.25.10.10">
    <property type="entry name" value="Leucine-rich Repeat Variant"/>
    <property type="match status" value="1"/>
</dbReference>
<dbReference type="InterPro" id="IPR052616">
    <property type="entry name" value="SYO1-like"/>
</dbReference>
<comment type="caution">
    <text evidence="2">The sequence shown here is derived from an EMBL/GenBank/DDBJ whole genome shotgun (WGS) entry which is preliminary data.</text>
</comment>
<dbReference type="InterPro" id="IPR016024">
    <property type="entry name" value="ARM-type_fold"/>
</dbReference>
<dbReference type="OrthoDB" id="288703at2759"/>
<dbReference type="EMBL" id="BGPR01008521">
    <property type="protein sequence ID" value="GBN34363.1"/>
    <property type="molecule type" value="Genomic_DNA"/>
</dbReference>
<dbReference type="Proteomes" id="UP000499080">
    <property type="component" value="Unassembled WGS sequence"/>
</dbReference>
<comment type="similarity">
    <text evidence="1">Belongs to the nuclear import and ribosome assembly adapter family.</text>
</comment>
<dbReference type="InterPro" id="IPR011989">
    <property type="entry name" value="ARM-like"/>
</dbReference>
<evidence type="ECO:0000256" key="1">
    <source>
        <dbReference type="ARBA" id="ARBA00049983"/>
    </source>
</evidence>
<accession>A0A4Y2N610</accession>
<evidence type="ECO:0000313" key="3">
    <source>
        <dbReference type="Proteomes" id="UP000499080"/>
    </source>
</evidence>
<evidence type="ECO:0000313" key="2">
    <source>
        <dbReference type="EMBL" id="GBN34363.1"/>
    </source>
</evidence>
<proteinExistence type="inferred from homology"/>
<reference evidence="2 3" key="1">
    <citation type="journal article" date="2019" name="Sci. Rep.">
        <title>Orb-weaving spider Araneus ventricosus genome elucidates the spidroin gene catalogue.</title>
        <authorList>
            <person name="Kono N."/>
            <person name="Nakamura H."/>
            <person name="Ohtoshi R."/>
            <person name="Moran D.A.P."/>
            <person name="Shinohara A."/>
            <person name="Yoshida Y."/>
            <person name="Fujiwara M."/>
            <person name="Mori M."/>
            <person name="Tomita M."/>
            <person name="Arakawa K."/>
        </authorList>
    </citation>
    <scope>NUCLEOTIDE SEQUENCE [LARGE SCALE GENOMIC DNA]</scope>
</reference>
<dbReference type="AlphaFoldDB" id="A0A4Y2N610"/>
<dbReference type="PANTHER" id="PTHR13347:SF1">
    <property type="entry name" value="HEAT REPEAT-CONTAINING PROTEIN 3"/>
    <property type="match status" value="1"/>
</dbReference>
<dbReference type="GO" id="GO:0042273">
    <property type="term" value="P:ribosomal large subunit biogenesis"/>
    <property type="evidence" value="ECO:0007669"/>
    <property type="project" value="TreeGrafter"/>
</dbReference>